<dbReference type="PROSITE" id="PS50237">
    <property type="entry name" value="HECT"/>
    <property type="match status" value="1"/>
</dbReference>
<feature type="repeat" description="RCC1" evidence="5">
    <location>
        <begin position="519"/>
        <end position="588"/>
    </location>
</feature>
<evidence type="ECO:0000256" key="5">
    <source>
        <dbReference type="PROSITE-ProRule" id="PRU00235"/>
    </source>
</evidence>
<evidence type="ECO:0000259" key="7">
    <source>
        <dbReference type="PROSITE" id="PS50237"/>
    </source>
</evidence>
<feature type="region of interest" description="Disordered" evidence="6">
    <location>
        <begin position="1"/>
        <end position="97"/>
    </location>
</feature>
<dbReference type="PROSITE" id="PS00626">
    <property type="entry name" value="RCC1_2"/>
    <property type="match status" value="5"/>
</dbReference>
<proteinExistence type="predicted"/>
<reference evidence="8" key="1">
    <citation type="submission" date="2021-01" db="EMBL/GenBank/DDBJ databases">
        <authorList>
            <person name="Corre E."/>
            <person name="Pelletier E."/>
            <person name="Niang G."/>
            <person name="Scheremetjew M."/>
            <person name="Finn R."/>
            <person name="Kale V."/>
            <person name="Holt S."/>
            <person name="Cochrane G."/>
            <person name="Meng A."/>
            <person name="Brown T."/>
            <person name="Cohen L."/>
        </authorList>
    </citation>
    <scope>NUCLEOTIDE SEQUENCE</scope>
    <source>
        <strain evidence="8">CCMP494</strain>
    </source>
</reference>
<feature type="compositionally biased region" description="Low complexity" evidence="6">
    <location>
        <begin position="54"/>
        <end position="66"/>
    </location>
</feature>
<dbReference type="PROSITE" id="PS50012">
    <property type="entry name" value="RCC1_3"/>
    <property type="match status" value="7"/>
</dbReference>
<dbReference type="SMART" id="SM00119">
    <property type="entry name" value="HECTc"/>
    <property type="match status" value="1"/>
</dbReference>
<dbReference type="FunFam" id="3.30.2410.10:FF:000003">
    <property type="entry name" value="probable E3 ubiquitin-protein ligase HERC4 isoform X1"/>
    <property type="match status" value="1"/>
</dbReference>
<feature type="domain" description="HECT" evidence="7">
    <location>
        <begin position="997"/>
        <end position="1352"/>
    </location>
</feature>
<organism evidence="8">
    <name type="scientific">Micromonas pusilla</name>
    <name type="common">Picoplanktonic green alga</name>
    <name type="synonym">Chromulina pusilla</name>
    <dbReference type="NCBI Taxonomy" id="38833"/>
    <lineage>
        <taxon>Eukaryota</taxon>
        <taxon>Viridiplantae</taxon>
        <taxon>Chlorophyta</taxon>
        <taxon>Mamiellophyceae</taxon>
        <taxon>Mamiellales</taxon>
        <taxon>Mamiellaceae</taxon>
        <taxon>Micromonas</taxon>
    </lineage>
</organism>
<dbReference type="PANTHER" id="PTHR45622">
    <property type="entry name" value="UBIQUITIN-PROTEIN LIGASE E3A-RELATED"/>
    <property type="match status" value="1"/>
</dbReference>
<dbReference type="EMBL" id="HBEV01009873">
    <property type="protein sequence ID" value="CAD8590174.1"/>
    <property type="molecule type" value="Transcribed_RNA"/>
</dbReference>
<keyword evidence="2" id="KW-0677">Repeat</keyword>
<accession>A0A7S0KSQ9</accession>
<dbReference type="Pfam" id="PF25390">
    <property type="entry name" value="WD40_RLD"/>
    <property type="match status" value="1"/>
</dbReference>
<protein>
    <recommendedName>
        <fullName evidence="7">HECT domain-containing protein</fullName>
    </recommendedName>
</protein>
<evidence type="ECO:0000313" key="8">
    <source>
        <dbReference type="EMBL" id="CAD8590174.1"/>
    </source>
</evidence>
<dbReference type="Gene3D" id="3.30.2160.10">
    <property type="entry name" value="Hect, E3 ligase catalytic domain"/>
    <property type="match status" value="1"/>
</dbReference>
<feature type="region of interest" description="Disordered" evidence="6">
    <location>
        <begin position="297"/>
        <end position="321"/>
    </location>
</feature>
<dbReference type="PANTHER" id="PTHR45622:SF60">
    <property type="entry name" value="UBIQUITIN-PROTEIN LIGASE E3A"/>
    <property type="match status" value="1"/>
</dbReference>
<dbReference type="SUPFAM" id="SSF50985">
    <property type="entry name" value="RCC1/BLIP-II"/>
    <property type="match status" value="1"/>
</dbReference>
<dbReference type="CDD" id="cd00078">
    <property type="entry name" value="HECTc"/>
    <property type="match status" value="1"/>
</dbReference>
<dbReference type="InterPro" id="IPR000408">
    <property type="entry name" value="Reg_chr_condens"/>
</dbReference>
<evidence type="ECO:0000256" key="2">
    <source>
        <dbReference type="ARBA" id="ARBA00022737"/>
    </source>
</evidence>
<dbReference type="InterPro" id="IPR051709">
    <property type="entry name" value="Ub-ligase/GTPase-reg"/>
</dbReference>
<sequence length="1352" mass="143260">MEPRSSDSSDEERDRNLAGTLRAALPDVSRSAVRGDDAFRRARGTAPVDDARSVRSASSTTRVPLPTRAPAPTRRPSPPPHPPAGGCSSSGLGRRPDTVTHVASASFVLGPARGSTRILDETGGGGRRRGHGLGPAIAAAAERRRAAELQAARHLHERHVALYAWGRCDAGQLGFGAGGFFGAGGSSPTSRCSSEAAEAYPTPRSVSSLDGRDVTHVAGGARHSVAVTSAGEVYTFGDGSGEGTVLSAPTRLREAVIDPPEVTATTNPMPRVATVACGQRHCAAVTTSGALLSWGNEEFGQLGQGPPRDSSSKGDTKSLMRRRADASMMPRLVGSGHVKFTSVACGAGHTLALTANGRVFSFGRGAFGALGHGDRLNCDVPRLVDALWGVGVTQVAAGDNHSASLSASGRVYTWGRGKYGALGHRDIDNRSRPTPVQALDDAGVRCEQIACGGDHTLAIAGGGSGVLLAWGRGSSGPAGTGATADVLTPTIINRALLGDEKVFQISAGSKHSAAVTEGGCVYTWGARTQGQLGHELGDARTSEHGVWKLSTGGGAAVSAVAKVAGLPAGRDVLFAVAAGDHTFAAVAPGKGAATTRGRTPWSGPHGWSLRAIELPPILELAESITALDPEVDADECHRIVPELIRAVEDVFSSPGFIVEGFAAPRFAEESESDARTSGLDVASVEAVYSALCSCGRPEIIAALANASAKLLKALLDALQRAKTDLEDVNDTRVVVAAVIVLWMSPLNGDPALGDTLVPRLVAVTEQLTATGVGDLLIPWLAADIDADVFERRLVSPLMGFLTRSLGKDLARKHHKGRGLVGSIGPSGRTSPGDGMDVFAIRAAQMLGMLHAANEIRQKQTGERIVPASVFYSQSLSDSLNLREEYMRLIQLDADGLGAGTWAGDRMNSYPACLRPGELVTFCQLPFLLTAEAKGRILQGEANLQKRHEMRMSHLSAIQNGQFSNDLPFGSPDAPFLELVIERGNLLKNALDAVASKTPADLKKPLRIKFNSDGVEEEGVDEGGVTKEFFQLMVREMFKDARTFAEFSEDRSEDKNSSLAPPMFTLDEESRYHWFNPAASVSAESLARFRLFGAALGLAIYNGVCLDVHLPPVAYRRLCGMEPTLVDLCELSPSLGEGLQTLLDYDGDDIEEVFYRDFVVERFDAETGRTLTTELKPGGEHTAVTGGNRKEFVKLYVQHALDKSVSAQFSAFKAGFEQVCGGPALGLFTPTELELLVCGDPEIDMKALERVTKYDGGFDADHRAIRDFWSVVHALPIADQKRLLFFATGCDRAPVGGLENLPFVVQRSGPDTEHLPTAHTCFNVLLLPEYDCQEKLRDRLAVAIANAEGFGLQ</sequence>
<feature type="repeat" description="RCC1" evidence="5">
    <location>
        <begin position="409"/>
        <end position="462"/>
    </location>
</feature>
<feature type="repeat" description="RCC1" evidence="5">
    <location>
        <begin position="465"/>
        <end position="518"/>
    </location>
</feature>
<feature type="repeat" description="RCC1" evidence="5">
    <location>
        <begin position="357"/>
        <end position="408"/>
    </location>
</feature>
<dbReference type="PRINTS" id="PR00633">
    <property type="entry name" value="RCCNDNSATION"/>
</dbReference>
<feature type="compositionally biased region" description="Pro residues" evidence="6">
    <location>
        <begin position="67"/>
        <end position="83"/>
    </location>
</feature>
<dbReference type="GO" id="GO:0004842">
    <property type="term" value="F:ubiquitin-protein transferase activity"/>
    <property type="evidence" value="ECO:0007669"/>
    <property type="project" value="InterPro"/>
</dbReference>
<feature type="compositionally biased region" description="Basic and acidic residues" evidence="6">
    <location>
        <begin position="310"/>
        <end position="321"/>
    </location>
</feature>
<dbReference type="Pfam" id="PF13540">
    <property type="entry name" value="RCC1_2"/>
    <property type="match status" value="1"/>
</dbReference>
<dbReference type="SUPFAM" id="SSF56204">
    <property type="entry name" value="Hect, E3 ligase catalytic domain"/>
    <property type="match status" value="1"/>
</dbReference>
<dbReference type="InterPro" id="IPR035983">
    <property type="entry name" value="Hect_E3_ubiquitin_ligase"/>
</dbReference>
<evidence type="ECO:0000256" key="1">
    <source>
        <dbReference type="ARBA" id="ARBA00022679"/>
    </source>
</evidence>
<dbReference type="InterPro" id="IPR000569">
    <property type="entry name" value="HECT_dom"/>
</dbReference>
<dbReference type="Pfam" id="PF00632">
    <property type="entry name" value="HECT"/>
    <property type="match status" value="1"/>
</dbReference>
<dbReference type="Gene3D" id="2.130.10.30">
    <property type="entry name" value="Regulator of chromosome condensation 1/beta-lactamase-inhibitor protein II"/>
    <property type="match status" value="3"/>
</dbReference>
<dbReference type="Gene3D" id="3.90.1750.10">
    <property type="entry name" value="Hect, E3 ligase catalytic domains"/>
    <property type="match status" value="1"/>
</dbReference>
<gene>
    <name evidence="8" type="ORF">MSP1404_LOCUS7578</name>
</gene>
<dbReference type="Gene3D" id="3.30.2410.10">
    <property type="entry name" value="Hect, E3 ligase catalytic domain"/>
    <property type="match status" value="1"/>
</dbReference>
<name>A0A7S0KSQ9_MICPS</name>
<keyword evidence="3 4" id="KW-0833">Ubl conjugation pathway</keyword>
<keyword evidence="1" id="KW-0808">Transferase</keyword>
<feature type="compositionally biased region" description="Basic and acidic residues" evidence="6">
    <location>
        <begin position="1"/>
        <end position="16"/>
    </location>
</feature>
<evidence type="ECO:0000256" key="6">
    <source>
        <dbReference type="SAM" id="MobiDB-lite"/>
    </source>
</evidence>
<feature type="repeat" description="RCC1" evidence="5">
    <location>
        <begin position="160"/>
        <end position="230"/>
    </location>
</feature>
<feature type="repeat" description="RCC1" evidence="5">
    <location>
        <begin position="231"/>
        <end position="288"/>
    </location>
</feature>
<evidence type="ECO:0000256" key="4">
    <source>
        <dbReference type="PROSITE-ProRule" id="PRU00104"/>
    </source>
</evidence>
<dbReference type="InterPro" id="IPR009091">
    <property type="entry name" value="RCC1/BLIP-II"/>
</dbReference>
<dbReference type="InterPro" id="IPR058923">
    <property type="entry name" value="RCC1-like_dom"/>
</dbReference>
<feature type="repeat" description="RCC1" evidence="5">
    <location>
        <begin position="289"/>
        <end position="356"/>
    </location>
</feature>
<feature type="active site" description="Glycyl thioester intermediate" evidence="4">
    <location>
        <position position="1320"/>
    </location>
</feature>
<evidence type="ECO:0000256" key="3">
    <source>
        <dbReference type="ARBA" id="ARBA00022786"/>
    </source>
</evidence>